<protein>
    <recommendedName>
        <fullName evidence="1">RNA helicase</fullName>
        <ecNumber evidence="1">3.6.4.13</ecNumber>
    </recommendedName>
</protein>
<dbReference type="InterPro" id="IPR050079">
    <property type="entry name" value="DEAD_box_RNA_helicase"/>
</dbReference>
<evidence type="ECO:0000256" key="1">
    <source>
        <dbReference type="ARBA" id="ARBA00012552"/>
    </source>
</evidence>
<reference evidence="8 9" key="1">
    <citation type="submission" date="2021-06" db="EMBL/GenBank/DDBJ databases">
        <authorList>
            <person name="Palmer J.M."/>
        </authorList>
    </citation>
    <scope>NUCLEOTIDE SEQUENCE [LARGE SCALE GENOMIC DNA]</scope>
    <source>
        <strain evidence="9">if_2019</strain>
        <tissue evidence="8">Muscle</tissue>
    </source>
</reference>
<evidence type="ECO:0000256" key="5">
    <source>
        <dbReference type="ARBA" id="ARBA00022840"/>
    </source>
</evidence>
<dbReference type="PROSITE" id="PS51195">
    <property type="entry name" value="Q_MOTIF"/>
    <property type="match status" value="1"/>
</dbReference>
<dbReference type="EMBL" id="JAHRIQ010093553">
    <property type="protein sequence ID" value="MEQ2251497.1"/>
    <property type="molecule type" value="Genomic_DNA"/>
</dbReference>
<dbReference type="Pfam" id="PF00270">
    <property type="entry name" value="DEAD"/>
    <property type="match status" value="1"/>
</dbReference>
<evidence type="ECO:0000256" key="2">
    <source>
        <dbReference type="ARBA" id="ARBA00022741"/>
    </source>
</evidence>
<keyword evidence="4" id="KW-0347">Helicase</keyword>
<evidence type="ECO:0000256" key="6">
    <source>
        <dbReference type="PROSITE-ProRule" id="PRU00552"/>
    </source>
</evidence>
<evidence type="ECO:0000256" key="4">
    <source>
        <dbReference type="ARBA" id="ARBA00022806"/>
    </source>
</evidence>
<dbReference type="InterPro" id="IPR014014">
    <property type="entry name" value="RNA_helicase_DEAD_Q_motif"/>
</dbReference>
<dbReference type="Gene3D" id="3.40.50.300">
    <property type="entry name" value="P-loop containing nucleotide triphosphate hydrolases"/>
    <property type="match status" value="1"/>
</dbReference>
<evidence type="ECO:0000256" key="3">
    <source>
        <dbReference type="ARBA" id="ARBA00022801"/>
    </source>
</evidence>
<organism evidence="8 9">
    <name type="scientific">Ilyodon furcidens</name>
    <name type="common">goldbreast splitfin</name>
    <dbReference type="NCBI Taxonomy" id="33524"/>
    <lineage>
        <taxon>Eukaryota</taxon>
        <taxon>Metazoa</taxon>
        <taxon>Chordata</taxon>
        <taxon>Craniata</taxon>
        <taxon>Vertebrata</taxon>
        <taxon>Euteleostomi</taxon>
        <taxon>Actinopterygii</taxon>
        <taxon>Neopterygii</taxon>
        <taxon>Teleostei</taxon>
        <taxon>Neoteleostei</taxon>
        <taxon>Acanthomorphata</taxon>
        <taxon>Ovalentaria</taxon>
        <taxon>Atherinomorphae</taxon>
        <taxon>Cyprinodontiformes</taxon>
        <taxon>Goodeidae</taxon>
        <taxon>Ilyodon</taxon>
    </lineage>
</organism>
<feature type="domain" description="DEAD-box RNA helicase Q" evidence="7">
    <location>
        <begin position="27"/>
        <end position="55"/>
    </location>
</feature>
<keyword evidence="9" id="KW-1185">Reference proteome</keyword>
<dbReference type="PANTHER" id="PTHR47959:SF1">
    <property type="entry name" value="ATP-DEPENDENT RNA HELICASE DBPA"/>
    <property type="match status" value="1"/>
</dbReference>
<dbReference type="EC" id="3.6.4.13" evidence="1"/>
<dbReference type="PANTHER" id="PTHR47959">
    <property type="entry name" value="ATP-DEPENDENT RNA HELICASE RHLE-RELATED"/>
    <property type="match status" value="1"/>
</dbReference>
<feature type="short sequence motif" description="Q motif" evidence="6">
    <location>
        <begin position="27"/>
        <end position="55"/>
    </location>
</feature>
<proteinExistence type="predicted"/>
<evidence type="ECO:0000313" key="8">
    <source>
        <dbReference type="EMBL" id="MEQ2251497.1"/>
    </source>
</evidence>
<dbReference type="InterPro" id="IPR011545">
    <property type="entry name" value="DEAD/DEAH_box_helicase_dom"/>
</dbReference>
<gene>
    <name evidence="8" type="primary">DDX20_1</name>
    <name evidence="8" type="ORF">ILYODFUR_011489</name>
</gene>
<name>A0ABV0V5U8_9TELE</name>
<dbReference type="InterPro" id="IPR027417">
    <property type="entry name" value="P-loop_NTPase"/>
</dbReference>
<comment type="caution">
    <text evidence="8">The sequence shown here is derived from an EMBL/GenBank/DDBJ whole genome shotgun (WGS) entry which is preliminary data.</text>
</comment>
<accession>A0ABV0V5U8</accession>
<dbReference type="SUPFAM" id="SSF52540">
    <property type="entry name" value="P-loop containing nucleoside triphosphate hydrolases"/>
    <property type="match status" value="1"/>
</dbReference>
<keyword evidence="3" id="KW-0378">Hydrolase</keyword>
<evidence type="ECO:0000313" key="9">
    <source>
        <dbReference type="Proteomes" id="UP001482620"/>
    </source>
</evidence>
<evidence type="ECO:0000259" key="7">
    <source>
        <dbReference type="PROSITE" id="PS51195"/>
    </source>
</evidence>
<keyword evidence="2" id="KW-0547">Nucleotide-binding</keyword>
<keyword evidence="5" id="KW-0067">ATP-binding</keyword>
<dbReference type="Proteomes" id="UP001482620">
    <property type="component" value="Unassembled WGS sequence"/>
</dbReference>
<sequence length="102" mass="10699">MAASMRRAAHDIETRKRTEDVLLAEGIDFGSLLLSQAVLEGLSSAGFQKPSPIQLKAIPLGRCGLDLIVQAKSGTGKTCVFVTIALDSLVLENASTQVSGNT</sequence>